<dbReference type="InterPro" id="IPR009057">
    <property type="entry name" value="Homeodomain-like_sf"/>
</dbReference>
<keyword evidence="3" id="KW-0804">Transcription</keyword>
<dbReference type="AlphaFoldDB" id="A0A174DV56"/>
<dbReference type="Pfam" id="PF12833">
    <property type="entry name" value="HTH_18"/>
    <property type="match status" value="1"/>
</dbReference>
<evidence type="ECO:0000256" key="2">
    <source>
        <dbReference type="ARBA" id="ARBA00023125"/>
    </source>
</evidence>
<dbReference type="SMART" id="SM00342">
    <property type="entry name" value="HTH_ARAC"/>
    <property type="match status" value="1"/>
</dbReference>
<name>A0A174DV56_9FIRM</name>
<accession>A0A174DV56</accession>
<dbReference type="Gene3D" id="1.10.10.60">
    <property type="entry name" value="Homeodomain-like"/>
    <property type="match status" value="2"/>
</dbReference>
<proteinExistence type="predicted"/>
<dbReference type="PANTHER" id="PTHR47504:SF5">
    <property type="entry name" value="RIGHT ORIGIN-BINDING PROTEIN"/>
    <property type="match status" value="1"/>
</dbReference>
<dbReference type="InterPro" id="IPR020449">
    <property type="entry name" value="Tscrpt_reg_AraC-type_HTH"/>
</dbReference>
<evidence type="ECO:0000313" key="5">
    <source>
        <dbReference type="EMBL" id="CUO28066.1"/>
    </source>
</evidence>
<evidence type="ECO:0000259" key="4">
    <source>
        <dbReference type="PROSITE" id="PS01124"/>
    </source>
</evidence>
<dbReference type="EMBL" id="CYZE01000005">
    <property type="protein sequence ID" value="CUO28066.1"/>
    <property type="molecule type" value="Genomic_DNA"/>
</dbReference>
<organism evidence="5 6">
    <name type="scientific">Hungatella hathewayi</name>
    <dbReference type="NCBI Taxonomy" id="154046"/>
    <lineage>
        <taxon>Bacteria</taxon>
        <taxon>Bacillati</taxon>
        <taxon>Bacillota</taxon>
        <taxon>Clostridia</taxon>
        <taxon>Lachnospirales</taxon>
        <taxon>Lachnospiraceae</taxon>
        <taxon>Hungatella</taxon>
    </lineage>
</organism>
<feature type="domain" description="HTH araC/xylS-type" evidence="4">
    <location>
        <begin position="8"/>
        <end position="106"/>
    </location>
</feature>
<dbReference type="PRINTS" id="PR00032">
    <property type="entry name" value="HTHARAC"/>
</dbReference>
<reference evidence="5 6" key="1">
    <citation type="submission" date="2015-09" db="EMBL/GenBank/DDBJ databases">
        <authorList>
            <consortium name="Pathogen Informatics"/>
        </authorList>
    </citation>
    <scope>NUCLEOTIDE SEQUENCE [LARGE SCALE GENOMIC DNA]</scope>
    <source>
        <strain evidence="5 6">2789STDY5608850</strain>
    </source>
</reference>
<evidence type="ECO:0000313" key="6">
    <source>
        <dbReference type="Proteomes" id="UP000095651"/>
    </source>
</evidence>
<dbReference type="InterPro" id="IPR050959">
    <property type="entry name" value="MarA-like"/>
</dbReference>
<dbReference type="PANTHER" id="PTHR47504">
    <property type="entry name" value="RIGHT ORIGIN-BINDING PROTEIN"/>
    <property type="match status" value="1"/>
</dbReference>
<protein>
    <submittedName>
        <fullName evidence="5">AraC family transcriptional regulator</fullName>
    </submittedName>
</protein>
<dbReference type="InterPro" id="IPR018060">
    <property type="entry name" value="HTH_AraC"/>
</dbReference>
<dbReference type="GO" id="GO:0003700">
    <property type="term" value="F:DNA-binding transcription factor activity"/>
    <property type="evidence" value="ECO:0007669"/>
    <property type="project" value="InterPro"/>
</dbReference>
<keyword evidence="2" id="KW-0238">DNA-binding</keyword>
<dbReference type="PROSITE" id="PS01124">
    <property type="entry name" value="HTH_ARAC_FAMILY_2"/>
    <property type="match status" value="1"/>
</dbReference>
<keyword evidence="1" id="KW-0805">Transcription regulation</keyword>
<dbReference type="SUPFAM" id="SSF46689">
    <property type="entry name" value="Homeodomain-like"/>
    <property type="match status" value="2"/>
</dbReference>
<dbReference type="RefSeq" id="WP_055655227.1">
    <property type="nucleotide sequence ID" value="NZ_CABIXC010000005.1"/>
</dbReference>
<dbReference type="Proteomes" id="UP000095651">
    <property type="component" value="Unassembled WGS sequence"/>
</dbReference>
<sequence length="164" mass="18949">MHAWESIQKTLNYIEEHIGEEIQIEELADLAGLSLFYYQRLFARLVKKPVREYVKLRRLARACESLRNKENSILNVAVEYSFGGRETFTRAFKDTYGITPAQYRDKPVGLMNYDKPDLSLNYRMVDEGVPLIGEGLVLEYIYPAVGYSVSLITAMRRMGIRLIS</sequence>
<evidence type="ECO:0000256" key="3">
    <source>
        <dbReference type="ARBA" id="ARBA00023163"/>
    </source>
</evidence>
<dbReference type="GO" id="GO:0043565">
    <property type="term" value="F:sequence-specific DNA binding"/>
    <property type="evidence" value="ECO:0007669"/>
    <property type="project" value="InterPro"/>
</dbReference>
<gene>
    <name evidence="5" type="primary">rob_1</name>
    <name evidence="5" type="ORF">ERS852407_02336</name>
</gene>
<evidence type="ECO:0000256" key="1">
    <source>
        <dbReference type="ARBA" id="ARBA00023015"/>
    </source>
</evidence>